<dbReference type="Gene3D" id="1.20.120.20">
    <property type="entry name" value="Apolipoprotein"/>
    <property type="match status" value="1"/>
</dbReference>
<dbReference type="RefSeq" id="WP_171413133.1">
    <property type="nucleotide sequence ID" value="NZ_JABFJW010000040.1"/>
</dbReference>
<proteinExistence type="predicted"/>
<protein>
    <recommendedName>
        <fullName evidence="4">DUF4157 domain-containing protein</fullName>
    </recommendedName>
</protein>
<reference evidence="2 3" key="1">
    <citation type="submission" date="2020-05" db="EMBL/GenBank/DDBJ databases">
        <authorList>
            <person name="Whitworth D."/>
        </authorList>
    </citation>
    <scope>NUCLEOTIDE SEQUENCE [LARGE SCALE GENOMIC DNA]</scope>
    <source>
        <strain evidence="2 3">CA046A</strain>
    </source>
</reference>
<comment type="caution">
    <text evidence="2">The sequence shown here is derived from an EMBL/GenBank/DDBJ whole genome shotgun (WGS) entry which is preliminary data.</text>
</comment>
<sequence>MTMRIQSRVPPQEPRKGLAAEGKPAGTARNTAAQGTPPRPPEVAARRAGFSEQSAFVSKQPDVTSTFKREFGAMASDKQKFHETMRTVYGEGYDAGKAEQYRQQALKGDFGWLPPVRTVSAETLNGANGAYDAESGTVLINESLDPSLAASTYVEEAGHHLDTKLNTEDTQGDEGELFRRILSGEKLSPTQVADIRAENDKGTIVVDGKAKEVEFWNPFKAIGDAVGGAAKAVGNAVGSAVNAVGSAVTSAAKAVGSAVTTAAKAVGGAVSTAASWVGGAAKTVWSGIKTVATRAGDGVRSLVTGAVSTVVGAVRNVGEGLGTFFGGIGKLFQGKFGEGFKQMGLGLLKTVVQTPVDALLMMGGRALSAIQTLIGVEPPARKLSDSEIATLKSVYGDSIDYSQMRIKEGNSGLFSTTGRAFTHGNTIYIPPDNLPLTPDLLVHESAHVWQHQNGGTDYMSEALVAQHIGDGYDFEKGLDAGKSWSQLNPEQQAEFLQQAQLAGYFANPAAGFHYNGKDYTAQINAAVAQVRAGQGAP</sequence>
<dbReference type="AlphaFoldDB" id="A0A7Y4JPS1"/>
<dbReference type="EMBL" id="JABFJW010000040">
    <property type="protein sequence ID" value="NOK08914.1"/>
    <property type="molecule type" value="Genomic_DNA"/>
</dbReference>
<evidence type="ECO:0008006" key="4">
    <source>
        <dbReference type="Google" id="ProtNLM"/>
    </source>
</evidence>
<evidence type="ECO:0000313" key="3">
    <source>
        <dbReference type="Proteomes" id="UP000528460"/>
    </source>
</evidence>
<feature type="region of interest" description="Disordered" evidence="1">
    <location>
        <begin position="1"/>
        <end position="55"/>
    </location>
</feature>
<gene>
    <name evidence="2" type="ORF">HNS30_07700</name>
</gene>
<dbReference type="Proteomes" id="UP000528460">
    <property type="component" value="Unassembled WGS sequence"/>
</dbReference>
<organism evidence="2 3">
    <name type="scientific">Corallococcus exercitus</name>
    <dbReference type="NCBI Taxonomy" id="2316736"/>
    <lineage>
        <taxon>Bacteria</taxon>
        <taxon>Pseudomonadati</taxon>
        <taxon>Myxococcota</taxon>
        <taxon>Myxococcia</taxon>
        <taxon>Myxococcales</taxon>
        <taxon>Cystobacterineae</taxon>
        <taxon>Myxococcaceae</taxon>
        <taxon>Corallococcus</taxon>
    </lineage>
</organism>
<name>A0A7Y4JPS1_9BACT</name>
<accession>A0A7Y4JPS1</accession>
<evidence type="ECO:0000256" key="1">
    <source>
        <dbReference type="SAM" id="MobiDB-lite"/>
    </source>
</evidence>
<evidence type="ECO:0000313" key="2">
    <source>
        <dbReference type="EMBL" id="NOK08914.1"/>
    </source>
</evidence>